<reference evidence="1" key="1">
    <citation type="journal article" date="2023" name="Science">
        <title>Elucidation of the pathway for biosynthesis of saponin adjuvants from the soapbark tree.</title>
        <authorList>
            <person name="Reed J."/>
            <person name="Orme A."/>
            <person name="El-Demerdash A."/>
            <person name="Owen C."/>
            <person name="Martin L.B.B."/>
            <person name="Misra R.C."/>
            <person name="Kikuchi S."/>
            <person name="Rejzek M."/>
            <person name="Martin A.C."/>
            <person name="Harkess A."/>
            <person name="Leebens-Mack J."/>
            <person name="Louveau T."/>
            <person name="Stephenson M.J."/>
            <person name="Osbourn A."/>
        </authorList>
    </citation>
    <scope>NUCLEOTIDE SEQUENCE</scope>
    <source>
        <strain evidence="1">S10</strain>
    </source>
</reference>
<comment type="caution">
    <text evidence="1">The sequence shown here is derived from an EMBL/GenBank/DDBJ whole genome shotgun (WGS) entry which is preliminary data.</text>
</comment>
<keyword evidence="1" id="KW-0223">Dioxygenase</keyword>
<gene>
    <name evidence="1" type="ORF">O6P43_023986</name>
</gene>
<evidence type="ECO:0000313" key="1">
    <source>
        <dbReference type="EMBL" id="KAJ7957720.1"/>
    </source>
</evidence>
<dbReference type="AlphaFoldDB" id="A0AAD7PK54"/>
<dbReference type="Proteomes" id="UP001163823">
    <property type="component" value="Chromosome 9"/>
</dbReference>
<dbReference type="EMBL" id="JARAOO010000009">
    <property type="protein sequence ID" value="KAJ7957720.1"/>
    <property type="molecule type" value="Genomic_DNA"/>
</dbReference>
<protein>
    <submittedName>
        <fullName evidence="1">Oxoglutarate/iron-dependent dioxygenase</fullName>
    </submittedName>
</protein>
<name>A0AAD7PK54_QUISA</name>
<sequence>MSTKVPLFSEKNSLSKSLQDLSINGDEPRPQYIVKESKFGSKDTSALSIPIPIIDVSLLSYSKDELEKLRSSLSSEDTFRVREAAKHFFTLPAEDKQEYARAVNDSEGYGMTG</sequence>
<dbReference type="SUPFAM" id="SSF51197">
    <property type="entry name" value="Clavaminate synthase-like"/>
    <property type="match status" value="1"/>
</dbReference>
<dbReference type="Gene3D" id="2.60.120.330">
    <property type="entry name" value="B-lactam Antibiotic, Isopenicillin N Synthase, Chain"/>
    <property type="match status" value="1"/>
</dbReference>
<dbReference type="GO" id="GO:0051213">
    <property type="term" value="F:dioxygenase activity"/>
    <property type="evidence" value="ECO:0007669"/>
    <property type="project" value="UniProtKB-KW"/>
</dbReference>
<dbReference type="InterPro" id="IPR027443">
    <property type="entry name" value="IPNS-like_sf"/>
</dbReference>
<keyword evidence="2" id="KW-1185">Reference proteome</keyword>
<evidence type="ECO:0000313" key="2">
    <source>
        <dbReference type="Proteomes" id="UP001163823"/>
    </source>
</evidence>
<dbReference type="KEGG" id="qsa:O6P43_023986"/>
<keyword evidence="1" id="KW-0560">Oxidoreductase</keyword>
<accession>A0AAD7PK54</accession>
<organism evidence="1 2">
    <name type="scientific">Quillaja saponaria</name>
    <name type="common">Soap bark tree</name>
    <dbReference type="NCBI Taxonomy" id="32244"/>
    <lineage>
        <taxon>Eukaryota</taxon>
        <taxon>Viridiplantae</taxon>
        <taxon>Streptophyta</taxon>
        <taxon>Embryophyta</taxon>
        <taxon>Tracheophyta</taxon>
        <taxon>Spermatophyta</taxon>
        <taxon>Magnoliopsida</taxon>
        <taxon>eudicotyledons</taxon>
        <taxon>Gunneridae</taxon>
        <taxon>Pentapetalae</taxon>
        <taxon>rosids</taxon>
        <taxon>fabids</taxon>
        <taxon>Fabales</taxon>
        <taxon>Quillajaceae</taxon>
        <taxon>Quillaja</taxon>
    </lineage>
</organism>
<proteinExistence type="predicted"/>